<reference evidence="3 4" key="1">
    <citation type="submission" date="2023-01" db="EMBL/GenBank/DDBJ databases">
        <title>Cultivation and genomic characterization of new, ubiquitous marine nitrite-oxidizing bacteria from the Nitrospirales.</title>
        <authorList>
            <person name="Mueller A.J."/>
            <person name="Daebeler A."/>
            <person name="Herbold C.W."/>
            <person name="Kirkegaard R.H."/>
            <person name="Daims H."/>
        </authorList>
    </citation>
    <scope>NUCLEOTIDE SEQUENCE [LARGE SCALE GENOMIC DNA]</scope>
    <source>
        <strain evidence="3 4">DK</strain>
    </source>
</reference>
<proteinExistence type="predicted"/>
<dbReference type="EMBL" id="CP116968">
    <property type="protein sequence ID" value="WNM62452.1"/>
    <property type="molecule type" value="Genomic_DNA"/>
</dbReference>
<keyword evidence="1" id="KW-0812">Transmembrane</keyword>
<dbReference type="Proteomes" id="UP001302494">
    <property type="component" value="Chromosome"/>
</dbReference>
<keyword evidence="4" id="KW-1185">Reference proteome</keyword>
<dbReference type="InterPro" id="IPR039568">
    <property type="entry name" value="Peptidase_MA-like_dom"/>
</dbReference>
<keyword evidence="1" id="KW-0472">Membrane</keyword>
<sequence>MRFCRIQQRFRKSKCHFAKLAKIGLQLLLLTIMVMLAHPGLMMGAVSPQFIIEAPESLEPLAAHLKDSNPQALQRMLDFMGLEHPGLPIRVILAPKESPLAQEAPEWVSGYAVSQTSAIVLLTDRSLTYPNDSLNEVFLHEISHILAHRAAGEQPLPRWFDEGLAMMAARRWDLEDRARLVWAMVSDTQVSLNELNTLFSKDETSVRRAYVLAYAFTRDLLEHTGQDTPKRILAKIQQGMSFPEAFAQTTFMTLTEAEEQFWSRQTLWNRWIPVATSSGMVWLAITLLAFWAFTRQRKRAAAIKREWEEDDNDL</sequence>
<evidence type="ECO:0000256" key="1">
    <source>
        <dbReference type="SAM" id="Phobius"/>
    </source>
</evidence>
<feature type="domain" description="Peptidase MA-like" evidence="2">
    <location>
        <begin position="105"/>
        <end position="249"/>
    </location>
</feature>
<name>A0AA96GJF5_9BACT</name>
<dbReference type="KEGG" id="nneo:PQG83_01530"/>
<dbReference type="Pfam" id="PF13485">
    <property type="entry name" value="Peptidase_MA_2"/>
    <property type="match status" value="1"/>
</dbReference>
<gene>
    <name evidence="3" type="ORF">PQG83_01530</name>
</gene>
<dbReference type="RefSeq" id="WP_312745973.1">
    <property type="nucleotide sequence ID" value="NZ_CP116968.1"/>
</dbReference>
<feature type="transmembrane region" description="Helical" evidence="1">
    <location>
        <begin position="271"/>
        <end position="294"/>
    </location>
</feature>
<organism evidence="3 4">
    <name type="scientific">Candidatus Nitrospira neomarina</name>
    <dbReference type="NCBI Taxonomy" id="3020899"/>
    <lineage>
        <taxon>Bacteria</taxon>
        <taxon>Pseudomonadati</taxon>
        <taxon>Nitrospirota</taxon>
        <taxon>Nitrospiria</taxon>
        <taxon>Nitrospirales</taxon>
        <taxon>Nitrospiraceae</taxon>
        <taxon>Nitrospira</taxon>
    </lineage>
</organism>
<accession>A0AA96GJF5</accession>
<evidence type="ECO:0000313" key="4">
    <source>
        <dbReference type="Proteomes" id="UP001302494"/>
    </source>
</evidence>
<protein>
    <submittedName>
        <fullName evidence="3">Peptidase MA family metallohydrolase</fullName>
    </submittedName>
</protein>
<evidence type="ECO:0000313" key="3">
    <source>
        <dbReference type="EMBL" id="WNM62452.1"/>
    </source>
</evidence>
<evidence type="ECO:0000259" key="2">
    <source>
        <dbReference type="Pfam" id="PF13485"/>
    </source>
</evidence>
<keyword evidence="1" id="KW-1133">Transmembrane helix</keyword>
<dbReference type="AlphaFoldDB" id="A0AA96GJF5"/>